<gene>
    <name evidence="12" type="ORF">MNBD_GAMMA04-556</name>
</gene>
<dbReference type="SMART" id="SM00382">
    <property type="entry name" value="AAA"/>
    <property type="match status" value="1"/>
</dbReference>
<dbReference type="InterPro" id="IPR036640">
    <property type="entry name" value="ABC1_TM_sf"/>
</dbReference>
<dbReference type="Gene3D" id="1.20.1560.10">
    <property type="entry name" value="ABC transporter type 1, transmembrane domain"/>
    <property type="match status" value="1"/>
</dbReference>
<name>A0A3B0WFQ1_9ZZZZ</name>
<protein>
    <submittedName>
        <fullName evidence="12">Bacteriocin/lantibiotic efflux ABC transporter, permease/ATP-binding protein</fullName>
    </submittedName>
</protein>
<evidence type="ECO:0000256" key="9">
    <source>
        <dbReference type="SAM" id="Phobius"/>
    </source>
</evidence>
<dbReference type="Gene3D" id="3.40.50.300">
    <property type="entry name" value="P-loop containing nucleotide triphosphate hydrolases"/>
    <property type="match status" value="1"/>
</dbReference>
<keyword evidence="8 9" id="KW-0472">Membrane</keyword>
<dbReference type="CDD" id="cd18588">
    <property type="entry name" value="ABC_6TM_CyaB_HlyB_like"/>
    <property type="match status" value="1"/>
</dbReference>
<organism evidence="12">
    <name type="scientific">hydrothermal vent metagenome</name>
    <dbReference type="NCBI Taxonomy" id="652676"/>
    <lineage>
        <taxon>unclassified sequences</taxon>
        <taxon>metagenomes</taxon>
        <taxon>ecological metagenomes</taxon>
    </lineage>
</organism>
<feature type="transmembrane region" description="Helical" evidence="9">
    <location>
        <begin position="234"/>
        <end position="256"/>
    </location>
</feature>
<dbReference type="Pfam" id="PF00005">
    <property type="entry name" value="ABC_tran"/>
    <property type="match status" value="1"/>
</dbReference>
<dbReference type="GO" id="GO:0030253">
    <property type="term" value="P:protein secretion by the type I secretion system"/>
    <property type="evidence" value="ECO:0007669"/>
    <property type="project" value="InterPro"/>
</dbReference>
<feature type="transmembrane region" description="Helical" evidence="9">
    <location>
        <begin position="205"/>
        <end position="228"/>
    </location>
</feature>
<dbReference type="GO" id="GO:0016887">
    <property type="term" value="F:ATP hydrolysis activity"/>
    <property type="evidence" value="ECO:0007669"/>
    <property type="project" value="InterPro"/>
</dbReference>
<dbReference type="GO" id="GO:0034040">
    <property type="term" value="F:ATPase-coupled lipid transmembrane transporter activity"/>
    <property type="evidence" value="ECO:0007669"/>
    <property type="project" value="TreeGrafter"/>
</dbReference>
<feature type="non-terminal residue" evidence="12">
    <location>
        <position position="621"/>
    </location>
</feature>
<evidence type="ECO:0000256" key="7">
    <source>
        <dbReference type="ARBA" id="ARBA00022989"/>
    </source>
</evidence>
<evidence type="ECO:0000256" key="4">
    <source>
        <dbReference type="ARBA" id="ARBA00022692"/>
    </source>
</evidence>
<dbReference type="InterPro" id="IPR011527">
    <property type="entry name" value="ABC1_TM_dom"/>
</dbReference>
<feature type="domain" description="ABC transporter" evidence="10">
    <location>
        <begin position="411"/>
        <end position="621"/>
    </location>
</feature>
<dbReference type="InterPro" id="IPR027417">
    <property type="entry name" value="P-loop_NTPase"/>
</dbReference>
<dbReference type="InterPro" id="IPR003439">
    <property type="entry name" value="ABC_transporter-like_ATP-bd"/>
</dbReference>
<dbReference type="EMBL" id="UOFB01000358">
    <property type="protein sequence ID" value="VAW49527.1"/>
    <property type="molecule type" value="Genomic_DNA"/>
</dbReference>
<feature type="domain" description="ABC transmembrane type-1" evidence="11">
    <location>
        <begin position="98"/>
        <end position="377"/>
    </location>
</feature>
<keyword evidence="2" id="KW-0813">Transport</keyword>
<dbReference type="SUPFAM" id="SSF52540">
    <property type="entry name" value="P-loop containing nucleoside triphosphate hydrolases"/>
    <property type="match status" value="1"/>
</dbReference>
<keyword evidence="6 12" id="KW-0067">ATP-binding</keyword>
<feature type="transmembrane region" description="Helical" evidence="9">
    <location>
        <begin position="94"/>
        <end position="116"/>
    </location>
</feature>
<evidence type="ECO:0000256" key="8">
    <source>
        <dbReference type="ARBA" id="ARBA00023136"/>
    </source>
</evidence>
<feature type="non-terminal residue" evidence="12">
    <location>
        <position position="1"/>
    </location>
</feature>
<dbReference type="GO" id="GO:0005524">
    <property type="term" value="F:ATP binding"/>
    <property type="evidence" value="ECO:0007669"/>
    <property type="project" value="UniProtKB-KW"/>
</dbReference>
<dbReference type="PROSITE" id="PS50929">
    <property type="entry name" value="ABC_TM1F"/>
    <property type="match status" value="1"/>
</dbReference>
<dbReference type="PROSITE" id="PS00211">
    <property type="entry name" value="ABC_TRANSPORTER_1"/>
    <property type="match status" value="1"/>
</dbReference>
<dbReference type="SUPFAM" id="SSF90123">
    <property type="entry name" value="ABC transporter transmembrane region"/>
    <property type="match status" value="1"/>
</dbReference>
<dbReference type="Pfam" id="PF00664">
    <property type="entry name" value="ABC_membrane"/>
    <property type="match status" value="1"/>
</dbReference>
<evidence type="ECO:0000313" key="12">
    <source>
        <dbReference type="EMBL" id="VAW49527.1"/>
    </source>
</evidence>
<dbReference type="PANTHER" id="PTHR24221">
    <property type="entry name" value="ATP-BINDING CASSETTE SUB-FAMILY B"/>
    <property type="match status" value="1"/>
</dbReference>
<dbReference type="GO" id="GO:0030256">
    <property type="term" value="C:type I protein secretion system complex"/>
    <property type="evidence" value="ECO:0007669"/>
    <property type="project" value="InterPro"/>
</dbReference>
<dbReference type="InterPro" id="IPR010132">
    <property type="entry name" value="ATPase_T1SS_HlyB"/>
</dbReference>
<proteinExistence type="predicted"/>
<evidence type="ECO:0000256" key="6">
    <source>
        <dbReference type="ARBA" id="ARBA00022840"/>
    </source>
</evidence>
<dbReference type="Gene3D" id="3.90.70.10">
    <property type="entry name" value="Cysteine proteinases"/>
    <property type="match status" value="1"/>
</dbReference>
<dbReference type="PANTHER" id="PTHR24221:SF647">
    <property type="entry name" value="BLL6336 PROTEIN"/>
    <property type="match status" value="1"/>
</dbReference>
<keyword evidence="5" id="KW-0547">Nucleotide-binding</keyword>
<dbReference type="GO" id="GO:0140359">
    <property type="term" value="F:ABC-type transporter activity"/>
    <property type="evidence" value="ECO:0007669"/>
    <property type="project" value="InterPro"/>
</dbReference>
<evidence type="ECO:0000256" key="3">
    <source>
        <dbReference type="ARBA" id="ARBA00022475"/>
    </source>
</evidence>
<evidence type="ECO:0000259" key="10">
    <source>
        <dbReference type="PROSITE" id="PS50893"/>
    </source>
</evidence>
<comment type="subcellular location">
    <subcellularLocation>
        <location evidence="1">Cell membrane</location>
        <topology evidence="1">Multi-pass membrane protein</topology>
    </subcellularLocation>
</comment>
<dbReference type="InterPro" id="IPR039421">
    <property type="entry name" value="Type_1_exporter"/>
</dbReference>
<keyword evidence="4 9" id="KW-0812">Transmembrane</keyword>
<dbReference type="FunFam" id="3.40.50.300:FF:000299">
    <property type="entry name" value="ABC transporter ATP-binding protein/permease"/>
    <property type="match status" value="1"/>
</dbReference>
<accession>A0A3B0WFQ1</accession>
<dbReference type="GO" id="GO:0005886">
    <property type="term" value="C:plasma membrane"/>
    <property type="evidence" value="ECO:0007669"/>
    <property type="project" value="UniProtKB-SubCell"/>
</dbReference>
<evidence type="ECO:0000256" key="2">
    <source>
        <dbReference type="ARBA" id="ARBA00022448"/>
    </source>
</evidence>
<dbReference type="InterPro" id="IPR017871">
    <property type="entry name" value="ABC_transporter-like_CS"/>
</dbReference>
<dbReference type="AlphaFoldDB" id="A0A3B0WFQ1"/>
<keyword evidence="3" id="KW-1003">Cell membrane</keyword>
<dbReference type="NCBIfam" id="TIGR01846">
    <property type="entry name" value="type_I_sec_HlyB"/>
    <property type="match status" value="1"/>
</dbReference>
<evidence type="ECO:0000259" key="11">
    <source>
        <dbReference type="PROSITE" id="PS50929"/>
    </source>
</evidence>
<evidence type="ECO:0000256" key="1">
    <source>
        <dbReference type="ARBA" id="ARBA00004651"/>
    </source>
</evidence>
<dbReference type="PROSITE" id="PS50893">
    <property type="entry name" value="ABC_TRANSPORTER_2"/>
    <property type="match status" value="1"/>
</dbReference>
<sequence length="621" mass="69520">AALPAIAQDNNGEFFILAKCKADPKTEQLQSVLIQRLGQEPEIKDAQWLEEHWNHTFIFITKRASLSSLTSFLSSEEKFGFKWFIPALLKYKKLIYEILLASAFIQLFILLTPIFFQVVMDKVLVHKAFTTLDVLAIGLLAIAFFEVILSGLRSYMLTHTTSRVDVELGAKLYNHLFSLPLAYFQSRRIGDSVARVRELDSIREFITGSALTLTIDLVFTFIIIGVLFLYSPFLATIVVSTIPFYILLAIFVTPILRTRLNEKFAHGAERQSFLVESITGVETIKSLAVESDAQRRWEDTSTAYVKAAFKANNLNNIANSSAEFISKVMMLAILYYGAHAVIEGSLTVGQFIAFNMLAGRVSGPILKVVQLWQDFQQAGISVRRLADILNVPTEPKYNPGRTSLPQIKGRVQFEQVAFRYKPDGQEIIRNFSLDIQPGQVIGIVGRSGSGKSTLTKLLQRLYTPTQGRVLVDGIDLSMIDTGWLRQQISVVLQENFLFNRSVRDNIAITDPGVPIEQVIKAAKLAGAHDFILELEDGYDTLIEEQGANLSGGQRQRMAIARALINSPKILIFDEATSALDYESEAIIQNNMRGICQGRTVFIIAHRLTTVRDANRIIVMDK</sequence>
<reference evidence="12" key="1">
    <citation type="submission" date="2018-06" db="EMBL/GenBank/DDBJ databases">
        <authorList>
            <person name="Zhirakovskaya E."/>
        </authorList>
    </citation>
    <scope>NUCLEOTIDE SEQUENCE</scope>
</reference>
<evidence type="ECO:0000256" key="5">
    <source>
        <dbReference type="ARBA" id="ARBA00022741"/>
    </source>
</evidence>
<dbReference type="InterPro" id="IPR003593">
    <property type="entry name" value="AAA+_ATPase"/>
</dbReference>
<keyword evidence="7 9" id="KW-1133">Transmembrane helix</keyword>
<feature type="transmembrane region" description="Helical" evidence="9">
    <location>
        <begin position="128"/>
        <end position="149"/>
    </location>
</feature>